<evidence type="ECO:0008006" key="5">
    <source>
        <dbReference type="Google" id="ProtNLM"/>
    </source>
</evidence>
<accession>A0A6M1R1Q9</accession>
<dbReference type="AlphaFoldDB" id="A0A6M1R1Q9"/>
<sequence length="538" mass="57589">MNDVDTASTTTYGVIAGDMYDWSDLADARTLPRGPVLTRLAVATASGASHLLVVGPHDLDLLDAAVGRAAATTVLLRAHSDAETVSGRYAAGSVDVVCGDLRSWTPDRPVDAVLALDGFGRVATIDSAPADWHAISDHLAGVATPEARLAVAVPNPASPLAQLRAVAPEAANDNTAWSFPVHDRSIPRSLADAAARFEGRGHTLWPEVDAPTLAAVPEACSMALAIAHGRPSDTPTLREVQPALGQALDTLGAAAAAGGWLVTRGLAPVPSVLGVDRTGEETTWVAAERSWLVEAMRDSARRDASGLRRHVRLLRDAVDGAPERWCGLQVDEIGLDAGVVVPVHESAVKLAESADEIFLGLLDELAAFLCVTGWRHPWPAGRGRDELTVLLAATIDMTVTPADVRQVRRRRESALASTGMTPVVASRPVSTDADPSERQKLKDENEALRGQVTWFKQQMRQRQTMTHEVRMAARRDVAALNSRIKELEEQLSAGRATPVSRVSKRASDLLRRVRGRCARVPGARRAARLLRRVLGGRR</sequence>
<feature type="coiled-coil region" evidence="1">
    <location>
        <begin position="470"/>
        <end position="497"/>
    </location>
</feature>
<organism evidence="3 4">
    <name type="scientific">Nocardioides turkmenicus</name>
    <dbReference type="NCBI Taxonomy" id="2711220"/>
    <lineage>
        <taxon>Bacteria</taxon>
        <taxon>Bacillati</taxon>
        <taxon>Actinomycetota</taxon>
        <taxon>Actinomycetes</taxon>
        <taxon>Propionibacteriales</taxon>
        <taxon>Nocardioidaceae</taxon>
        <taxon>Nocardioides</taxon>
    </lineage>
</organism>
<dbReference type="InterPro" id="IPR029063">
    <property type="entry name" value="SAM-dependent_MTases_sf"/>
</dbReference>
<dbReference type="Proteomes" id="UP000483261">
    <property type="component" value="Unassembled WGS sequence"/>
</dbReference>
<gene>
    <name evidence="3" type="ORF">G5C66_02795</name>
</gene>
<dbReference type="SUPFAM" id="SSF53335">
    <property type="entry name" value="S-adenosyl-L-methionine-dependent methyltransferases"/>
    <property type="match status" value="1"/>
</dbReference>
<keyword evidence="4" id="KW-1185">Reference proteome</keyword>
<dbReference type="EMBL" id="JAALAA010000002">
    <property type="protein sequence ID" value="NGN91668.1"/>
    <property type="molecule type" value="Genomic_DNA"/>
</dbReference>
<evidence type="ECO:0000313" key="3">
    <source>
        <dbReference type="EMBL" id="NGN91668.1"/>
    </source>
</evidence>
<proteinExistence type="predicted"/>
<dbReference type="RefSeq" id="WP_165109440.1">
    <property type="nucleotide sequence ID" value="NZ_JAALAA010000002.1"/>
</dbReference>
<evidence type="ECO:0000313" key="4">
    <source>
        <dbReference type="Proteomes" id="UP000483261"/>
    </source>
</evidence>
<protein>
    <recommendedName>
        <fullName evidence="5">Class I SAM-dependent methyltransferase</fullName>
    </recommendedName>
</protein>
<name>A0A6M1R1Q9_9ACTN</name>
<keyword evidence="1" id="KW-0175">Coiled coil</keyword>
<feature type="region of interest" description="Disordered" evidence="2">
    <location>
        <begin position="414"/>
        <end position="441"/>
    </location>
</feature>
<dbReference type="Gene3D" id="3.40.50.150">
    <property type="entry name" value="Vaccinia Virus protein VP39"/>
    <property type="match status" value="1"/>
</dbReference>
<evidence type="ECO:0000256" key="1">
    <source>
        <dbReference type="SAM" id="Coils"/>
    </source>
</evidence>
<reference evidence="3 4" key="1">
    <citation type="submission" date="2020-02" db="EMBL/GenBank/DDBJ databases">
        <title>Whole-genome analyses of novel actinobacteria.</title>
        <authorList>
            <person name="Sahin N."/>
        </authorList>
    </citation>
    <scope>NUCLEOTIDE SEQUENCE [LARGE SCALE GENOMIC DNA]</scope>
    <source>
        <strain evidence="3 4">KC13</strain>
    </source>
</reference>
<comment type="caution">
    <text evidence="3">The sequence shown here is derived from an EMBL/GenBank/DDBJ whole genome shotgun (WGS) entry which is preliminary data.</text>
</comment>
<evidence type="ECO:0000256" key="2">
    <source>
        <dbReference type="SAM" id="MobiDB-lite"/>
    </source>
</evidence>